<dbReference type="AlphaFoldDB" id="A0A849L2I8"/>
<accession>A0A849L2I8</accession>
<gene>
    <name evidence="2" type="ORF">HMH01_08310</name>
</gene>
<dbReference type="PANTHER" id="PTHR35807">
    <property type="entry name" value="TRANSCRIPTIONAL REGULATOR REDD-RELATED"/>
    <property type="match status" value="1"/>
</dbReference>
<evidence type="ECO:0000313" key="3">
    <source>
        <dbReference type="Proteomes" id="UP000572377"/>
    </source>
</evidence>
<evidence type="ECO:0000259" key="1">
    <source>
        <dbReference type="SMART" id="SM01043"/>
    </source>
</evidence>
<dbReference type="InterPro" id="IPR005158">
    <property type="entry name" value="BTAD"/>
</dbReference>
<keyword evidence="3" id="KW-1185">Reference proteome</keyword>
<reference evidence="2 3" key="1">
    <citation type="submission" date="2020-05" db="EMBL/GenBank/DDBJ databases">
        <title>Gimesia benthica sp. nov., a novel planctomycete isolated from a deep-sea water sample of the Northwest Indian Ocean.</title>
        <authorList>
            <person name="Wang J."/>
            <person name="Ruan C."/>
            <person name="Song L."/>
            <person name="Zhu Y."/>
            <person name="Li A."/>
            <person name="Zheng X."/>
            <person name="Wang L."/>
            <person name="Lu Z."/>
            <person name="Huang Y."/>
            <person name="Du W."/>
            <person name="Zhou Y."/>
            <person name="Huang L."/>
            <person name="Dai X."/>
        </authorList>
    </citation>
    <scope>NUCLEOTIDE SEQUENCE [LARGE SCALE GENOMIC DNA]</scope>
    <source>
        <strain evidence="2 3">YYQ-30</strain>
    </source>
</reference>
<dbReference type="InterPro" id="IPR000073">
    <property type="entry name" value="AB_hydrolase_1"/>
</dbReference>
<dbReference type="Gene3D" id="3.40.50.1820">
    <property type="entry name" value="alpha/beta hydrolase"/>
    <property type="match status" value="1"/>
</dbReference>
<protein>
    <submittedName>
        <fullName evidence="2">Alpha/beta fold hydrolase</fullName>
    </submittedName>
</protein>
<evidence type="ECO:0000313" key="2">
    <source>
        <dbReference type="EMBL" id="NNU80442.1"/>
    </source>
</evidence>
<sequence length="519" mass="56680">MEPPHRIDLTLLGSPGLSIDGKPLLLRERRALCLLAWLGEVARPVARDEAAAILWPDSEPETGRTRLRRLIYKINSAAQATVIESNRLTLRFPQAAALDVDSARFAALIAGRQHAAALDLWRGPFLEGLDLYDSEPFTEWLFYRREALNGRYVHALERESERARREGDAQSVLTLARRLVDRDPLDEAAHRSVIAASLDLGDIRAARTQFDLLSQVLRNELGVAPSSETRSLLARLSAQPIAPPRTRYTPVDDVHIAWQTHGSGPVDVVVVPGFVSHLERMWEDARVRTWLDRAGGLGRLILFDRRGVGLSDRVGAAPTIEATAADIGAVMDAAGSRRAILFGASEGGPGCVRFAVDRPDRVAALILWGSLPKGSRSAEFPHALTSEQYDTWLGRLIAQWGGPAEIETFAPGLARDRAVAQWWASLLRAGSSPGAIRRVLFALRDVDVRHLLPRVAAPTLVLHRQGDRAVRHEAGQAIANAVPGAEFRLLDGDDHWFWAGDPGASLAAIAEAAAQASRP</sequence>
<dbReference type="Pfam" id="PF03704">
    <property type="entry name" value="BTAD"/>
    <property type="match status" value="1"/>
</dbReference>
<dbReference type="Gene3D" id="1.10.10.10">
    <property type="entry name" value="Winged helix-like DNA-binding domain superfamily/Winged helix DNA-binding domain"/>
    <property type="match status" value="1"/>
</dbReference>
<dbReference type="InterPro" id="IPR011990">
    <property type="entry name" value="TPR-like_helical_dom_sf"/>
</dbReference>
<dbReference type="Pfam" id="PF00561">
    <property type="entry name" value="Abhydrolase_1"/>
    <property type="match status" value="1"/>
</dbReference>
<dbReference type="SMART" id="SM01043">
    <property type="entry name" value="BTAD"/>
    <property type="match status" value="1"/>
</dbReference>
<dbReference type="PRINTS" id="PR00111">
    <property type="entry name" value="ABHYDROLASE"/>
</dbReference>
<keyword evidence="2" id="KW-0378">Hydrolase</keyword>
<dbReference type="Gene3D" id="1.25.40.10">
    <property type="entry name" value="Tetratricopeptide repeat domain"/>
    <property type="match status" value="1"/>
</dbReference>
<dbReference type="InterPro" id="IPR051677">
    <property type="entry name" value="AfsR-DnrI-RedD_regulator"/>
</dbReference>
<dbReference type="GO" id="GO:0016787">
    <property type="term" value="F:hydrolase activity"/>
    <property type="evidence" value="ECO:0007669"/>
    <property type="project" value="UniProtKB-KW"/>
</dbReference>
<dbReference type="SUPFAM" id="SSF48452">
    <property type="entry name" value="TPR-like"/>
    <property type="match status" value="1"/>
</dbReference>
<dbReference type="InterPro" id="IPR036388">
    <property type="entry name" value="WH-like_DNA-bd_sf"/>
</dbReference>
<comment type="caution">
    <text evidence="2">The sequence shown here is derived from an EMBL/GenBank/DDBJ whole genome shotgun (WGS) entry which is preliminary data.</text>
</comment>
<dbReference type="RefSeq" id="WP_171324211.1">
    <property type="nucleotide sequence ID" value="NZ_JABFBC010000001.1"/>
</dbReference>
<proteinExistence type="predicted"/>
<feature type="domain" description="Bacterial transcriptional activator" evidence="1">
    <location>
        <begin position="100"/>
        <end position="237"/>
    </location>
</feature>
<dbReference type="Proteomes" id="UP000572377">
    <property type="component" value="Unassembled WGS sequence"/>
</dbReference>
<organism evidence="2 3">
    <name type="scientific">Halovulum dunhuangense</name>
    <dbReference type="NCBI Taxonomy" id="1505036"/>
    <lineage>
        <taxon>Bacteria</taxon>
        <taxon>Pseudomonadati</taxon>
        <taxon>Pseudomonadota</taxon>
        <taxon>Alphaproteobacteria</taxon>
        <taxon>Rhodobacterales</taxon>
        <taxon>Paracoccaceae</taxon>
        <taxon>Halovulum</taxon>
    </lineage>
</organism>
<dbReference type="InterPro" id="IPR029058">
    <property type="entry name" value="AB_hydrolase_fold"/>
</dbReference>
<name>A0A849L2I8_9RHOB</name>
<dbReference type="SUPFAM" id="SSF53474">
    <property type="entry name" value="alpha/beta-Hydrolases"/>
    <property type="match status" value="1"/>
</dbReference>
<dbReference type="EMBL" id="JABFBC010000001">
    <property type="protein sequence ID" value="NNU80442.1"/>
    <property type="molecule type" value="Genomic_DNA"/>
</dbReference>
<dbReference type="PANTHER" id="PTHR35807:SF3">
    <property type="entry name" value="BLL5740 PROTEIN"/>
    <property type="match status" value="1"/>
</dbReference>